<accession>A0ACB0LQI7</accession>
<gene>
    <name evidence="1" type="ORF">MILVUS5_LOCUS34757</name>
</gene>
<sequence>MASSILIKVTYLTMICLVLSIPLANATVSCGNIQTTLIPCIGYIRNPGPSVPAPCCDAVKAVIDADHTQIDRQNTCRCLMSLAKRPGTDFQVAASIPNKCGLNPPFVLTPDLDCNTPHI</sequence>
<protein>
    <submittedName>
        <fullName evidence="1">Uncharacterized protein</fullName>
    </submittedName>
</protein>
<reference evidence="1" key="1">
    <citation type="submission" date="2023-10" db="EMBL/GenBank/DDBJ databases">
        <authorList>
            <person name="Rodriguez Cubillos JULIANA M."/>
            <person name="De Vega J."/>
        </authorList>
    </citation>
    <scope>NUCLEOTIDE SEQUENCE</scope>
</reference>
<organism evidence="1 2">
    <name type="scientific">Trifolium pratense</name>
    <name type="common">Red clover</name>
    <dbReference type="NCBI Taxonomy" id="57577"/>
    <lineage>
        <taxon>Eukaryota</taxon>
        <taxon>Viridiplantae</taxon>
        <taxon>Streptophyta</taxon>
        <taxon>Embryophyta</taxon>
        <taxon>Tracheophyta</taxon>
        <taxon>Spermatophyta</taxon>
        <taxon>Magnoliopsida</taxon>
        <taxon>eudicotyledons</taxon>
        <taxon>Gunneridae</taxon>
        <taxon>Pentapetalae</taxon>
        <taxon>rosids</taxon>
        <taxon>fabids</taxon>
        <taxon>Fabales</taxon>
        <taxon>Fabaceae</taxon>
        <taxon>Papilionoideae</taxon>
        <taxon>50 kb inversion clade</taxon>
        <taxon>NPAAA clade</taxon>
        <taxon>Hologalegina</taxon>
        <taxon>IRL clade</taxon>
        <taxon>Trifolieae</taxon>
        <taxon>Trifolium</taxon>
    </lineage>
</organism>
<keyword evidence="2" id="KW-1185">Reference proteome</keyword>
<proteinExistence type="predicted"/>
<name>A0ACB0LQI7_TRIPR</name>
<comment type="caution">
    <text evidence="1">The sequence shown here is derived from an EMBL/GenBank/DDBJ whole genome shotgun (WGS) entry which is preliminary data.</text>
</comment>
<dbReference type="Proteomes" id="UP001177021">
    <property type="component" value="Unassembled WGS sequence"/>
</dbReference>
<dbReference type="EMBL" id="CASHSV030000615">
    <property type="protein sequence ID" value="CAJ2670778.1"/>
    <property type="molecule type" value="Genomic_DNA"/>
</dbReference>
<evidence type="ECO:0000313" key="2">
    <source>
        <dbReference type="Proteomes" id="UP001177021"/>
    </source>
</evidence>
<evidence type="ECO:0000313" key="1">
    <source>
        <dbReference type="EMBL" id="CAJ2670778.1"/>
    </source>
</evidence>